<dbReference type="Gene3D" id="2.60.34.10">
    <property type="entry name" value="Substrate Binding Domain Of DNAk, Chain A, domain 1"/>
    <property type="match status" value="1"/>
</dbReference>
<evidence type="ECO:0000256" key="5">
    <source>
        <dbReference type="SAM" id="MobiDB-lite"/>
    </source>
</evidence>
<dbReference type="InterPro" id="IPR029047">
    <property type="entry name" value="HSP70_peptide-bd_sf"/>
</dbReference>
<keyword evidence="7" id="KW-1185">Reference proteome</keyword>
<dbReference type="AlphaFoldDB" id="G1Q2N0"/>
<dbReference type="InterPro" id="IPR029048">
    <property type="entry name" value="HSP70_C_sf"/>
</dbReference>
<dbReference type="Pfam" id="PF00012">
    <property type="entry name" value="HSP70"/>
    <property type="match status" value="2"/>
</dbReference>
<comment type="similarity">
    <text evidence="1 4">Belongs to the heat shock protein 70 family.</text>
</comment>
<dbReference type="Gene3D" id="1.20.1270.10">
    <property type="match status" value="1"/>
</dbReference>
<reference evidence="6 7" key="1">
    <citation type="journal article" date="2011" name="Nature">
        <title>A high-resolution map of human evolutionary constraint using 29 mammals.</title>
        <authorList>
            <person name="Lindblad-Toh K."/>
            <person name="Garber M."/>
            <person name="Zuk O."/>
            <person name="Lin M.F."/>
            <person name="Parker B.J."/>
            <person name="Washietl S."/>
            <person name="Kheradpour P."/>
            <person name="Ernst J."/>
            <person name="Jordan G."/>
            <person name="Mauceli E."/>
            <person name="Ward L.D."/>
            <person name="Lowe C.B."/>
            <person name="Holloway A.K."/>
            <person name="Clamp M."/>
            <person name="Gnerre S."/>
            <person name="Alfoldi J."/>
            <person name="Beal K."/>
            <person name="Chang J."/>
            <person name="Clawson H."/>
            <person name="Cuff J."/>
            <person name="Di Palma F."/>
            <person name="Fitzgerald S."/>
            <person name="Flicek P."/>
            <person name="Guttman M."/>
            <person name="Hubisz M.J."/>
            <person name="Jaffe D.B."/>
            <person name="Jungreis I."/>
            <person name="Kent W.J."/>
            <person name="Kostka D."/>
            <person name="Lara M."/>
            <person name="Martins A.L."/>
            <person name="Massingham T."/>
            <person name="Moltke I."/>
            <person name="Raney B.J."/>
            <person name="Rasmussen M.D."/>
            <person name="Robinson J."/>
            <person name="Stark A."/>
            <person name="Vilella A.J."/>
            <person name="Wen J."/>
            <person name="Xie X."/>
            <person name="Zody M.C."/>
            <person name="Baldwin J."/>
            <person name="Bloom T."/>
            <person name="Chin C.W."/>
            <person name="Heiman D."/>
            <person name="Nicol R."/>
            <person name="Nusbaum C."/>
            <person name="Young S."/>
            <person name="Wilkinson J."/>
            <person name="Worley K.C."/>
            <person name="Kovar C.L."/>
            <person name="Muzny D.M."/>
            <person name="Gibbs R.A."/>
            <person name="Cree A."/>
            <person name="Dihn H.H."/>
            <person name="Fowler G."/>
            <person name="Jhangiani S."/>
            <person name="Joshi V."/>
            <person name="Lee S."/>
            <person name="Lewis L.R."/>
            <person name="Nazareth L.V."/>
            <person name="Okwuonu G."/>
            <person name="Santibanez J."/>
            <person name="Warren W.C."/>
            <person name="Mardis E.R."/>
            <person name="Weinstock G.M."/>
            <person name="Wilson R.K."/>
            <person name="Delehaunty K."/>
            <person name="Dooling D."/>
            <person name="Fronik C."/>
            <person name="Fulton L."/>
            <person name="Fulton B."/>
            <person name="Graves T."/>
            <person name="Minx P."/>
            <person name="Sodergren E."/>
            <person name="Birney E."/>
            <person name="Margulies E.H."/>
            <person name="Herrero J."/>
            <person name="Green E.D."/>
            <person name="Haussler D."/>
            <person name="Siepel A."/>
            <person name="Goldman N."/>
            <person name="Pollard K.S."/>
            <person name="Pedersen J.S."/>
            <person name="Lander E.S."/>
            <person name="Kellis M."/>
        </authorList>
    </citation>
    <scope>NUCLEOTIDE SEQUENCE [LARGE SCALE GENOMIC DNA]</scope>
</reference>
<dbReference type="SUPFAM" id="SSF100920">
    <property type="entry name" value="Heat shock protein 70kD (HSP70), peptide-binding domain"/>
    <property type="match status" value="1"/>
</dbReference>
<evidence type="ECO:0000256" key="4">
    <source>
        <dbReference type="RuleBase" id="RU003322"/>
    </source>
</evidence>
<feature type="region of interest" description="Disordered" evidence="5">
    <location>
        <begin position="480"/>
        <end position="514"/>
    </location>
</feature>
<name>G1Q2N0_MYOLU</name>
<dbReference type="OMA" id="DSESEWH"/>
<dbReference type="Gene3D" id="3.90.640.10">
    <property type="entry name" value="Actin, Chain A, domain 4"/>
    <property type="match status" value="1"/>
</dbReference>
<dbReference type="Gene3D" id="3.30.30.30">
    <property type="match status" value="1"/>
</dbReference>
<dbReference type="PRINTS" id="PR00301">
    <property type="entry name" value="HEATSHOCK70"/>
</dbReference>
<dbReference type="GO" id="GO:0140662">
    <property type="term" value="F:ATP-dependent protein folding chaperone"/>
    <property type="evidence" value="ECO:0007669"/>
    <property type="project" value="InterPro"/>
</dbReference>
<accession>G1Q2N0</accession>
<reference evidence="6" key="3">
    <citation type="submission" date="2025-09" db="UniProtKB">
        <authorList>
            <consortium name="Ensembl"/>
        </authorList>
    </citation>
    <scope>IDENTIFICATION</scope>
</reference>
<dbReference type="SUPFAM" id="SSF53067">
    <property type="entry name" value="Actin-like ATPase domain"/>
    <property type="match status" value="1"/>
</dbReference>
<dbReference type="Proteomes" id="UP000001074">
    <property type="component" value="Unassembled WGS sequence"/>
</dbReference>
<evidence type="ECO:0008006" key="8">
    <source>
        <dbReference type="Google" id="ProtNLM"/>
    </source>
</evidence>
<dbReference type="InterPro" id="IPR043129">
    <property type="entry name" value="ATPase_NBD"/>
</dbReference>
<keyword evidence="3 4" id="KW-0067">ATP-binding</keyword>
<evidence type="ECO:0000313" key="6">
    <source>
        <dbReference type="Ensembl" id="ENSMLUP00000017963.1"/>
    </source>
</evidence>
<dbReference type="EMBL" id="AAPE02054556">
    <property type="status" value="NOT_ANNOTATED_CDS"/>
    <property type="molecule type" value="Genomic_DNA"/>
</dbReference>
<reference evidence="6" key="2">
    <citation type="submission" date="2025-08" db="UniProtKB">
        <authorList>
            <consortium name="Ensembl"/>
        </authorList>
    </citation>
    <scope>IDENTIFICATION</scope>
</reference>
<evidence type="ECO:0000256" key="3">
    <source>
        <dbReference type="ARBA" id="ARBA00022840"/>
    </source>
</evidence>
<keyword evidence="2 4" id="KW-0547">Nucleotide-binding</keyword>
<protein>
    <recommendedName>
        <fullName evidence="8">Heat shock cognate 71 kDa protein</fullName>
    </recommendedName>
</protein>
<evidence type="ECO:0000256" key="2">
    <source>
        <dbReference type="ARBA" id="ARBA00022741"/>
    </source>
</evidence>
<dbReference type="SUPFAM" id="SSF100934">
    <property type="entry name" value="Heat shock protein 70kD (HSP70), C-terminal subdomain"/>
    <property type="match status" value="1"/>
</dbReference>
<dbReference type="Ensembl" id="ENSMLUT00000030123.1">
    <property type="protein sequence ID" value="ENSMLUP00000017963.1"/>
    <property type="gene ID" value="ENSMLUG00000023408.1"/>
</dbReference>
<dbReference type="GeneTree" id="ENSGT00940000163356"/>
<dbReference type="FunFam" id="3.30.420.40:FF:000028">
    <property type="entry name" value="heat shock 70 kDa protein-like"/>
    <property type="match status" value="1"/>
</dbReference>
<proteinExistence type="inferred from homology"/>
<dbReference type="InterPro" id="IPR013126">
    <property type="entry name" value="Hsp_70_fam"/>
</dbReference>
<dbReference type="Gene3D" id="3.30.420.40">
    <property type="match status" value="2"/>
</dbReference>
<organism evidence="6 7">
    <name type="scientific">Myotis lucifugus</name>
    <name type="common">Little brown bat</name>
    <dbReference type="NCBI Taxonomy" id="59463"/>
    <lineage>
        <taxon>Eukaryota</taxon>
        <taxon>Metazoa</taxon>
        <taxon>Chordata</taxon>
        <taxon>Craniata</taxon>
        <taxon>Vertebrata</taxon>
        <taxon>Euteleostomi</taxon>
        <taxon>Mammalia</taxon>
        <taxon>Eutheria</taxon>
        <taxon>Laurasiatheria</taxon>
        <taxon>Chiroptera</taxon>
        <taxon>Yangochiroptera</taxon>
        <taxon>Vespertilionidae</taxon>
        <taxon>Myotis</taxon>
    </lineage>
</organism>
<evidence type="ECO:0000256" key="1">
    <source>
        <dbReference type="ARBA" id="ARBA00007381"/>
    </source>
</evidence>
<sequence length="514" mass="57984">QVQVEHKGETKRFPLEKLSSMVLTKMKRITEAFLGKIAPNAVVTVSPYFHDSCISGLNELRIVKGPTAVAFAYSLNEKVRAERKELIFLGGGTFDMSNLTIKNEIFEVKTTAREANALPEERREKLLKYLCMVYTPPHPYPLQQPLFLQPLPAAARQLPCSLEYNLSHTLESHLPHPASWYLLRRQKQSQAYGSAFRRVHWPAYKGLTLRRIDSESEWHLPLTGDTEVLFFQCCQSPFRNSHSVTKSDSWLEGRGGQRRILRCLGMFADLPWVNCAEAVRGDQAGGGRQLGAIRQPNFFLRKETQTFTNYSHHQPGVLIQIIDGKCTITKDNNLLGKFELTDITHALCAVPQFEVTFDIDTNGTFNISTVDESGKENKITITKHKNSLTKEDSKHMVQEAEEYKAQEKKQWDKVSSKKSLKFIASNIKSTAADEKLQDEDKQMILDKCNEIITWLDKNQTAEKEELAHQQRELEKLCSPMIPKLSQRAGGKPGGIDGAPPPGGCSSGPTNEELD</sequence>
<dbReference type="GO" id="GO:0005524">
    <property type="term" value="F:ATP binding"/>
    <property type="evidence" value="ECO:0007669"/>
    <property type="project" value="UniProtKB-KW"/>
</dbReference>
<evidence type="ECO:0000313" key="7">
    <source>
        <dbReference type="Proteomes" id="UP000001074"/>
    </source>
</evidence>
<dbReference type="PANTHER" id="PTHR19375">
    <property type="entry name" value="HEAT SHOCK PROTEIN 70KDA"/>
    <property type="match status" value="1"/>
</dbReference>